<evidence type="ECO:0000313" key="3">
    <source>
        <dbReference type="Proteomes" id="UP000250140"/>
    </source>
</evidence>
<dbReference type="Pfam" id="PF13472">
    <property type="entry name" value="Lipase_GDSL_2"/>
    <property type="match status" value="1"/>
</dbReference>
<gene>
    <name evidence="2" type="ORF">AOQ84DRAFT_137627</name>
</gene>
<dbReference type="EMBL" id="KV748825">
    <property type="protein sequence ID" value="OCL12829.1"/>
    <property type="molecule type" value="Genomic_DNA"/>
</dbReference>
<accession>A0A8E2JXI0</accession>
<dbReference type="PANTHER" id="PTHR30383:SF19">
    <property type="entry name" value="FIBRONECTIN TYPE-III DOMAIN-CONTAINING PROTEIN"/>
    <property type="match status" value="1"/>
</dbReference>
<proteinExistence type="predicted"/>
<dbReference type="Gene3D" id="3.40.50.1110">
    <property type="entry name" value="SGNH hydrolase"/>
    <property type="match status" value="1"/>
</dbReference>
<feature type="domain" description="SGNH hydrolase-type esterase" evidence="1">
    <location>
        <begin position="18"/>
        <end position="172"/>
    </location>
</feature>
<organism evidence="2 3">
    <name type="scientific">Glonium stellatum</name>
    <dbReference type="NCBI Taxonomy" id="574774"/>
    <lineage>
        <taxon>Eukaryota</taxon>
        <taxon>Fungi</taxon>
        <taxon>Dikarya</taxon>
        <taxon>Ascomycota</taxon>
        <taxon>Pezizomycotina</taxon>
        <taxon>Dothideomycetes</taxon>
        <taxon>Pleosporomycetidae</taxon>
        <taxon>Gloniales</taxon>
        <taxon>Gloniaceae</taxon>
        <taxon>Glonium</taxon>
    </lineage>
</organism>
<dbReference type="AlphaFoldDB" id="A0A8E2JXI0"/>
<reference evidence="2 3" key="1">
    <citation type="journal article" date="2016" name="Nat. Commun.">
        <title>Ectomycorrhizal ecology is imprinted in the genome of the dominant symbiotic fungus Cenococcum geophilum.</title>
        <authorList>
            <consortium name="DOE Joint Genome Institute"/>
            <person name="Peter M."/>
            <person name="Kohler A."/>
            <person name="Ohm R.A."/>
            <person name="Kuo A."/>
            <person name="Krutzmann J."/>
            <person name="Morin E."/>
            <person name="Arend M."/>
            <person name="Barry K.W."/>
            <person name="Binder M."/>
            <person name="Choi C."/>
            <person name="Clum A."/>
            <person name="Copeland A."/>
            <person name="Grisel N."/>
            <person name="Haridas S."/>
            <person name="Kipfer T."/>
            <person name="LaButti K."/>
            <person name="Lindquist E."/>
            <person name="Lipzen A."/>
            <person name="Maire R."/>
            <person name="Meier B."/>
            <person name="Mihaltcheva S."/>
            <person name="Molinier V."/>
            <person name="Murat C."/>
            <person name="Poggeler S."/>
            <person name="Quandt C.A."/>
            <person name="Sperisen C."/>
            <person name="Tritt A."/>
            <person name="Tisserant E."/>
            <person name="Crous P.W."/>
            <person name="Henrissat B."/>
            <person name="Nehls U."/>
            <person name="Egli S."/>
            <person name="Spatafora J.W."/>
            <person name="Grigoriev I.V."/>
            <person name="Martin F.M."/>
        </authorList>
    </citation>
    <scope>NUCLEOTIDE SEQUENCE [LARGE SCALE GENOMIC DNA]</scope>
    <source>
        <strain evidence="2 3">CBS 207.34</strain>
    </source>
</reference>
<dbReference type="OrthoDB" id="408760at2759"/>
<keyword evidence="2" id="KW-0378">Hydrolase</keyword>
<evidence type="ECO:0000313" key="2">
    <source>
        <dbReference type="EMBL" id="OCL12829.1"/>
    </source>
</evidence>
<dbReference type="PANTHER" id="PTHR30383">
    <property type="entry name" value="THIOESTERASE 1/PROTEASE 1/LYSOPHOSPHOLIPASE L1"/>
    <property type="match status" value="1"/>
</dbReference>
<dbReference type="InterPro" id="IPR051532">
    <property type="entry name" value="Ester_Hydrolysis_Enzymes"/>
</dbReference>
<dbReference type="SUPFAM" id="SSF52266">
    <property type="entry name" value="SGNH hydrolase"/>
    <property type="match status" value="1"/>
</dbReference>
<name>A0A8E2JXI0_9PEZI</name>
<evidence type="ECO:0000259" key="1">
    <source>
        <dbReference type="Pfam" id="PF13472"/>
    </source>
</evidence>
<sequence length="251" mass="27900">MDHQKLKLFKPNEVRILAFGNSLTEGYTDFGTRFHPYAIELQNKLSQLVSDFKVTVDVDGKSGDRVLPSLQGIFFQRIQSSCPIHKQNSPKYDLVIILGGTNDLAFLINDPVGPSQIFEGLKACYDHVLQSGTSLLCLTIPERSIDTRTSELAKKAREARLELNEKITEFVKLSQGTKEAETGVTDDQIGGSTHAGRVFLMDLAAIVPFPPDQKEDEQFESQIWSPDGLHMSSHGYDFVGQELGSYIHGLI</sequence>
<dbReference type="InterPro" id="IPR013830">
    <property type="entry name" value="SGNH_hydro"/>
</dbReference>
<dbReference type="Proteomes" id="UP000250140">
    <property type="component" value="Unassembled WGS sequence"/>
</dbReference>
<keyword evidence="3" id="KW-1185">Reference proteome</keyword>
<dbReference type="CDD" id="cd00229">
    <property type="entry name" value="SGNH_hydrolase"/>
    <property type="match status" value="1"/>
</dbReference>
<dbReference type="InterPro" id="IPR036514">
    <property type="entry name" value="SGNH_hydro_sf"/>
</dbReference>
<dbReference type="GO" id="GO:0004622">
    <property type="term" value="F:phosphatidylcholine lysophospholipase activity"/>
    <property type="evidence" value="ECO:0007669"/>
    <property type="project" value="TreeGrafter"/>
</dbReference>
<protein>
    <submittedName>
        <fullName evidence="2">SGNH hydrolase</fullName>
    </submittedName>
</protein>